<comment type="caution">
    <text evidence="7">The sequence shown here is derived from an EMBL/GenBank/DDBJ whole genome shotgun (WGS) entry which is preliminary data.</text>
</comment>
<evidence type="ECO:0000256" key="2">
    <source>
        <dbReference type="ARBA" id="ARBA00022692"/>
    </source>
</evidence>
<feature type="transmembrane region" description="Helical" evidence="6">
    <location>
        <begin position="204"/>
        <end position="224"/>
    </location>
</feature>
<feature type="region of interest" description="Disordered" evidence="5">
    <location>
        <begin position="256"/>
        <end position="296"/>
    </location>
</feature>
<feature type="compositionally biased region" description="Acidic residues" evidence="5">
    <location>
        <begin position="270"/>
        <end position="287"/>
    </location>
</feature>
<accession>A0A9Q0RHA9</accession>
<dbReference type="Gene3D" id="1.20.1070.10">
    <property type="entry name" value="Rhodopsin 7-helix transmembrane proteins"/>
    <property type="match status" value="1"/>
</dbReference>
<evidence type="ECO:0000256" key="1">
    <source>
        <dbReference type="ARBA" id="ARBA00004141"/>
    </source>
</evidence>
<dbReference type="PANTHER" id="PTHR23112:SF0">
    <property type="entry name" value="TRANSMEMBRANE PROTEIN 116"/>
    <property type="match status" value="1"/>
</dbReference>
<feature type="transmembrane region" description="Helical" evidence="6">
    <location>
        <begin position="7"/>
        <end position="30"/>
    </location>
</feature>
<evidence type="ECO:0000313" key="7">
    <source>
        <dbReference type="EMBL" id="KAJ5080052.1"/>
    </source>
</evidence>
<keyword evidence="8" id="KW-1185">Reference proteome</keyword>
<organism evidence="7 8">
    <name type="scientific">Anaeramoeba ignava</name>
    <name type="common">Anaerobic marine amoeba</name>
    <dbReference type="NCBI Taxonomy" id="1746090"/>
    <lineage>
        <taxon>Eukaryota</taxon>
        <taxon>Metamonada</taxon>
        <taxon>Anaeramoebidae</taxon>
        <taxon>Anaeramoeba</taxon>
    </lineage>
</organism>
<dbReference type="GO" id="GO:0007189">
    <property type="term" value="P:adenylate cyclase-activating G protein-coupled receptor signaling pathway"/>
    <property type="evidence" value="ECO:0007669"/>
    <property type="project" value="TreeGrafter"/>
</dbReference>
<evidence type="ECO:0000313" key="8">
    <source>
        <dbReference type="Proteomes" id="UP001149090"/>
    </source>
</evidence>
<dbReference type="PANTHER" id="PTHR23112">
    <property type="entry name" value="G PROTEIN-COUPLED RECEPTOR 157-RELATED"/>
    <property type="match status" value="1"/>
</dbReference>
<dbReference type="GO" id="GO:0005886">
    <property type="term" value="C:plasma membrane"/>
    <property type="evidence" value="ECO:0007669"/>
    <property type="project" value="TreeGrafter"/>
</dbReference>
<feature type="transmembrane region" description="Helical" evidence="6">
    <location>
        <begin position="70"/>
        <end position="90"/>
    </location>
</feature>
<keyword evidence="4 6" id="KW-0472">Membrane</keyword>
<evidence type="ECO:0000256" key="3">
    <source>
        <dbReference type="ARBA" id="ARBA00022989"/>
    </source>
</evidence>
<dbReference type="Proteomes" id="UP001149090">
    <property type="component" value="Unassembled WGS sequence"/>
</dbReference>
<dbReference type="EMBL" id="JAPDFW010000015">
    <property type="protein sequence ID" value="KAJ5080052.1"/>
    <property type="molecule type" value="Genomic_DNA"/>
</dbReference>
<evidence type="ECO:0000256" key="6">
    <source>
        <dbReference type="SAM" id="Phobius"/>
    </source>
</evidence>
<sequence>MSSVEKIPTFIGAGLGTIGALMLIITFTYFKEYRYLYRKLVFILSFYDFFQSALFLLPGHSNKYICRAQYFLLAIFGSTPSFWSAAIALISYLKIVKEFPDRKLNQIQKWLHLLMLITVIVLVSVFSYTHDYSTSDTYCRLKKLINLISKGYFLSKIIQPKQVWVQLRMSLIPLIEMVVMAPATIRRIRDMINPNGSQLVTLDIIHSLLVTSQGFWDFWIFVVFDPEIRKKIRNFSSYRSYQKNFHDLESFSPKSENDLLLFPNPFENEPKEESDEEKEYDKSEEEEKEKQNRIFL</sequence>
<protein>
    <submittedName>
        <fullName evidence="7">Uncharacterized protein</fullName>
    </submittedName>
</protein>
<evidence type="ECO:0000256" key="4">
    <source>
        <dbReference type="ARBA" id="ARBA00023136"/>
    </source>
</evidence>
<dbReference type="AlphaFoldDB" id="A0A9Q0RHA9"/>
<keyword evidence="3 6" id="KW-1133">Transmembrane helix</keyword>
<feature type="transmembrane region" description="Helical" evidence="6">
    <location>
        <begin position="36"/>
        <end position="58"/>
    </location>
</feature>
<gene>
    <name evidence="7" type="ORF">M0811_14201</name>
</gene>
<name>A0A9Q0RHA9_ANAIG</name>
<proteinExistence type="predicted"/>
<reference evidence="7" key="1">
    <citation type="submission" date="2022-10" db="EMBL/GenBank/DDBJ databases">
        <title>Novel sulphate-reducing endosymbionts in the free-living metamonad Anaeramoeba.</title>
        <authorList>
            <person name="Jerlstrom-Hultqvist J."/>
            <person name="Cepicka I."/>
            <person name="Gallot-Lavallee L."/>
            <person name="Salas-Leiva D."/>
            <person name="Curtis B.A."/>
            <person name="Zahonova K."/>
            <person name="Pipaliya S."/>
            <person name="Dacks J."/>
            <person name="Roger A.J."/>
        </authorList>
    </citation>
    <scope>NUCLEOTIDE SEQUENCE</scope>
    <source>
        <strain evidence="7">BMAN</strain>
    </source>
</reference>
<comment type="subcellular location">
    <subcellularLocation>
        <location evidence="1">Membrane</location>
        <topology evidence="1">Multi-pass membrane protein</topology>
    </subcellularLocation>
</comment>
<dbReference type="GO" id="GO:0004930">
    <property type="term" value="F:G protein-coupled receptor activity"/>
    <property type="evidence" value="ECO:0007669"/>
    <property type="project" value="TreeGrafter"/>
</dbReference>
<dbReference type="SUPFAM" id="SSF81321">
    <property type="entry name" value="Family A G protein-coupled receptor-like"/>
    <property type="match status" value="1"/>
</dbReference>
<keyword evidence="2 6" id="KW-0812">Transmembrane</keyword>
<evidence type="ECO:0000256" key="5">
    <source>
        <dbReference type="SAM" id="MobiDB-lite"/>
    </source>
</evidence>
<feature type="transmembrane region" description="Helical" evidence="6">
    <location>
        <begin position="110"/>
        <end position="128"/>
    </location>
</feature>